<proteinExistence type="predicted"/>
<organism evidence="1 2">
    <name type="scientific">Caenorhabditis nigoni</name>
    <dbReference type="NCBI Taxonomy" id="1611254"/>
    <lineage>
        <taxon>Eukaryota</taxon>
        <taxon>Metazoa</taxon>
        <taxon>Ecdysozoa</taxon>
        <taxon>Nematoda</taxon>
        <taxon>Chromadorea</taxon>
        <taxon>Rhabditida</taxon>
        <taxon>Rhabditina</taxon>
        <taxon>Rhabditomorpha</taxon>
        <taxon>Rhabditoidea</taxon>
        <taxon>Rhabditidae</taxon>
        <taxon>Peloderinae</taxon>
        <taxon>Caenorhabditis</taxon>
    </lineage>
</organism>
<evidence type="ECO:0000313" key="1">
    <source>
        <dbReference type="EMBL" id="PIC18422.1"/>
    </source>
</evidence>
<protein>
    <submittedName>
        <fullName evidence="1">Uncharacterized protein</fullName>
    </submittedName>
</protein>
<gene>
    <name evidence="1" type="primary">Cni-T23F2.2</name>
    <name evidence="1" type="synonym">Cnig_chr_X.g24323</name>
    <name evidence="1" type="ORF">B9Z55_024323</name>
</gene>
<dbReference type="EMBL" id="PDUG01000006">
    <property type="protein sequence ID" value="PIC18422.1"/>
    <property type="molecule type" value="Genomic_DNA"/>
</dbReference>
<name>A0A2G5STX3_9PELO</name>
<dbReference type="Proteomes" id="UP000230233">
    <property type="component" value="Chromosome X"/>
</dbReference>
<dbReference type="OrthoDB" id="5807119at2759"/>
<accession>A0A2G5STX3</accession>
<keyword evidence="2" id="KW-1185">Reference proteome</keyword>
<comment type="caution">
    <text evidence="1">The sequence shown here is derived from an EMBL/GenBank/DDBJ whole genome shotgun (WGS) entry which is preliminary data.</text>
</comment>
<sequence length="77" mass="9181">MYEKKLTEIEEERKEMYLVMFKKGQQAANMEITEDKMMDAMTEDRVTLKFLHDAFYYYLLNRGDSQEHLSVSIASCL</sequence>
<evidence type="ECO:0000313" key="2">
    <source>
        <dbReference type="Proteomes" id="UP000230233"/>
    </source>
</evidence>
<reference evidence="2" key="1">
    <citation type="submission" date="2017-10" db="EMBL/GenBank/DDBJ databases">
        <title>Rapid genome shrinkage in a self-fertile nematode reveals novel sperm competition proteins.</title>
        <authorList>
            <person name="Yin D."/>
            <person name="Schwarz E.M."/>
            <person name="Thomas C.G."/>
            <person name="Felde R.L."/>
            <person name="Korf I.F."/>
            <person name="Cutter A.D."/>
            <person name="Schartner C.M."/>
            <person name="Ralston E.J."/>
            <person name="Meyer B.J."/>
            <person name="Haag E.S."/>
        </authorList>
    </citation>
    <scope>NUCLEOTIDE SEQUENCE [LARGE SCALE GENOMIC DNA]</scope>
    <source>
        <strain evidence="2">JU1422</strain>
    </source>
</reference>
<dbReference type="AlphaFoldDB" id="A0A2G5STX3"/>